<dbReference type="GO" id="GO:0006107">
    <property type="term" value="P:oxaloacetate metabolic process"/>
    <property type="evidence" value="ECO:0007669"/>
    <property type="project" value="UniProtKB-UniRule"/>
</dbReference>
<organism evidence="13 14">
    <name type="scientific">Methylovorus glucosotrophus (strain SIP3-4)</name>
    <dbReference type="NCBI Taxonomy" id="582744"/>
    <lineage>
        <taxon>Bacteria</taxon>
        <taxon>Pseudomonadati</taxon>
        <taxon>Pseudomonadota</taxon>
        <taxon>Betaproteobacteria</taxon>
        <taxon>Nitrosomonadales</taxon>
        <taxon>Methylophilaceae</taxon>
        <taxon>Methylovorus</taxon>
    </lineage>
</organism>
<dbReference type="GO" id="GO:0006099">
    <property type="term" value="P:tricarboxylic acid cycle"/>
    <property type="evidence" value="ECO:0007669"/>
    <property type="project" value="InterPro"/>
</dbReference>
<dbReference type="InterPro" id="IPR018129">
    <property type="entry name" value="PEP_COase_Lys_AS"/>
</dbReference>
<dbReference type="GO" id="GO:0005829">
    <property type="term" value="C:cytosol"/>
    <property type="evidence" value="ECO:0007669"/>
    <property type="project" value="TreeGrafter"/>
</dbReference>
<keyword evidence="6 10" id="KW-0460">Magnesium</keyword>
<evidence type="ECO:0000256" key="9">
    <source>
        <dbReference type="ARBA" id="ARBA00048995"/>
    </source>
</evidence>
<protein>
    <recommendedName>
        <fullName evidence="5 10">Phosphoenolpyruvate carboxylase</fullName>
        <shortName evidence="10">PEPC</shortName>
        <shortName evidence="10">PEPCase</shortName>
        <ecNumber evidence="4 10">4.1.1.31</ecNumber>
    </recommendedName>
</protein>
<evidence type="ECO:0000256" key="8">
    <source>
        <dbReference type="ARBA" id="ARBA00023300"/>
    </source>
</evidence>
<keyword evidence="14" id="KW-1185">Reference proteome</keyword>
<comment type="similarity">
    <text evidence="3 10">Belongs to the PEPCase type 1 family.</text>
</comment>
<dbReference type="Gene3D" id="1.20.1440.90">
    <property type="entry name" value="Phosphoenolpyruvate/pyruvate domain"/>
    <property type="match status" value="1"/>
</dbReference>
<feature type="active site" evidence="10 12">
    <location>
        <position position="609"/>
    </location>
</feature>
<dbReference type="GO" id="GO:0000287">
    <property type="term" value="F:magnesium ion binding"/>
    <property type="evidence" value="ECO:0007669"/>
    <property type="project" value="UniProtKB-UniRule"/>
</dbReference>
<dbReference type="PANTHER" id="PTHR30523:SF6">
    <property type="entry name" value="PHOSPHOENOLPYRUVATE CARBOXYLASE"/>
    <property type="match status" value="1"/>
</dbReference>
<comment type="function">
    <text evidence="2 10">Forms oxaloacetate, a four-carbon dicarboxylic acid source for the tricarboxylic acid cycle.</text>
</comment>
<reference evidence="14" key="1">
    <citation type="submission" date="2009-07" db="EMBL/GenBank/DDBJ databases">
        <title>Complete sequence of chromosome of Methylovorus sp. SIP3-4.</title>
        <authorList>
            <person name="Lucas S."/>
            <person name="Copeland A."/>
            <person name="Lapidus A."/>
            <person name="Glavina del Rio T."/>
            <person name="Tice H."/>
            <person name="Bruce D."/>
            <person name="Goodwin L."/>
            <person name="Pitluck S."/>
            <person name="Clum A."/>
            <person name="Larimer F."/>
            <person name="Land M."/>
            <person name="Hauser L."/>
            <person name="Kyrpides N."/>
            <person name="Mikhailova N."/>
            <person name="Kayluzhnaya M."/>
            <person name="Chistoserdova L."/>
        </authorList>
    </citation>
    <scope>NUCLEOTIDE SEQUENCE [LARGE SCALE GENOMIC DNA]</scope>
    <source>
        <strain evidence="14">SIP3-4</strain>
    </source>
</reference>
<dbReference type="AlphaFoldDB" id="C6XDQ5"/>
<dbReference type="GO" id="GO:0015977">
    <property type="term" value="P:carbon fixation"/>
    <property type="evidence" value="ECO:0007669"/>
    <property type="project" value="UniProtKB-UniRule"/>
</dbReference>
<evidence type="ECO:0000256" key="3">
    <source>
        <dbReference type="ARBA" id="ARBA00008346"/>
    </source>
</evidence>
<evidence type="ECO:0000256" key="5">
    <source>
        <dbReference type="ARBA" id="ARBA00022419"/>
    </source>
</evidence>
<sequence>MDRLLLHQGKPQKGMNNVLMVIGEHGMTSRIYSHNEKLLRENIRYLGRVLGEVIKSKEGEETFDRIEAIRTAAVNFHRHGNTKAAKSLEKLLKTLTVEQAIPVIRAFSYFKHLVNIAEDLHAHQQSRLVEDQAAPGMLTHSLQKLAASDLDAAEIGDFFANALISPVLTAHPTEVQRKSILDTERALSLLLVEKSNVVSIREAERNERMIVGAITTLWQTRILRFSKLTVANEIENALSYYRMTFLQVIPELMQDFENDLRHVFADKLSPEYKLPSFLQMGSWIGGDRDGNPFVNGATLEQAIIQQSATAFAYYLEQVEALRSELSLSTRLVGVTPALVKLAQASGEQSLHRQDETYRLALNGIHARLAQTAKLLVNERGDVRREISAIPYTSAEALLADMNVIAESLQSQQGEALIYPRLGKLIKAIETFGFHLATVDLRQSSDVHELVIKELFLKAGQDFNYATLDEDEKVEVLLEELKQPRLLFSPFQQYSELVQSEMEVLQKARGIRAGYGKRAIRQYIISHTETLSDLLEVALLQKETGMLRGVWGSAKVQMDLNIVPLFETIADLRHAPMIMGQWLSLLGIRHLLRYQGNEQEIMLGYSDSNKDGGFITSNWELYKAEISLVELFRQANIRLRLFHGRGGTVGRGGGPTYQAIMAQPQGTVDGQIRLTEQGEIIANKYSEPRVGRQHLETLVAATIDGSLFPPDPLLAKKRRSFEIIMEELSATAMTAYRTLVYETAGFAEYFFNATPISEIAELNIGSRPASRKATQRIEDLRAIPWGFSWGQCRLLLPGWFGVGSAIHEYLFIEDKLQPARLKTLHDMLEQWPLFRSLISNVDMVLAKTDLAVAQRYSMLVPDKKLREGIFAAIEHEYQLTTEALNLLLNSTERLSSNPALANSIQNRLPYLDPLNHLQVELIRQYRQGATNDRVKLAIHLTINGIAAGLRNTG</sequence>
<accession>C6XDQ5</accession>
<dbReference type="EC" id="4.1.1.31" evidence="4 10"/>
<comment type="subunit">
    <text evidence="10">Homotetramer.</text>
</comment>
<comment type="cofactor">
    <cofactor evidence="1 10">
        <name>Mg(2+)</name>
        <dbReference type="ChEBI" id="CHEBI:18420"/>
    </cofactor>
</comment>
<dbReference type="InterPro" id="IPR022805">
    <property type="entry name" value="PEP_COase_bac/pln-type"/>
</dbReference>
<dbReference type="InterPro" id="IPR015813">
    <property type="entry name" value="Pyrv/PenolPyrv_kinase-like_dom"/>
</dbReference>
<dbReference type="InterPro" id="IPR021135">
    <property type="entry name" value="PEP_COase"/>
</dbReference>
<evidence type="ECO:0000256" key="11">
    <source>
        <dbReference type="PROSITE-ProRule" id="PRU10111"/>
    </source>
</evidence>
<dbReference type="STRING" id="582744.Msip34_1435"/>
<dbReference type="SUPFAM" id="SSF51621">
    <property type="entry name" value="Phosphoenolpyruvate/pyruvate domain"/>
    <property type="match status" value="1"/>
</dbReference>
<dbReference type="Proteomes" id="UP000002743">
    <property type="component" value="Chromosome"/>
</dbReference>
<name>C6XDQ5_METGS</name>
<gene>
    <name evidence="10" type="primary">ppc</name>
    <name evidence="13" type="ordered locus">Msip34_1435</name>
</gene>
<dbReference type="HAMAP" id="MF_00595">
    <property type="entry name" value="PEPcase_type1"/>
    <property type="match status" value="1"/>
</dbReference>
<evidence type="ECO:0000256" key="7">
    <source>
        <dbReference type="ARBA" id="ARBA00023239"/>
    </source>
</evidence>
<dbReference type="PROSITE" id="PS00393">
    <property type="entry name" value="PEPCASE_2"/>
    <property type="match status" value="1"/>
</dbReference>
<evidence type="ECO:0000256" key="4">
    <source>
        <dbReference type="ARBA" id="ARBA00012305"/>
    </source>
</evidence>
<keyword evidence="13" id="KW-0670">Pyruvate</keyword>
<evidence type="ECO:0000256" key="12">
    <source>
        <dbReference type="PROSITE-ProRule" id="PRU10112"/>
    </source>
</evidence>
<dbReference type="PANTHER" id="PTHR30523">
    <property type="entry name" value="PHOSPHOENOLPYRUVATE CARBOXYLASE"/>
    <property type="match status" value="1"/>
</dbReference>
<dbReference type="PRINTS" id="PR00150">
    <property type="entry name" value="PEPCARBXLASE"/>
</dbReference>
<dbReference type="eggNOG" id="COG2352">
    <property type="taxonomic scope" value="Bacteria"/>
</dbReference>
<keyword evidence="7 10" id="KW-0456">Lyase</keyword>
<evidence type="ECO:0000256" key="1">
    <source>
        <dbReference type="ARBA" id="ARBA00001946"/>
    </source>
</evidence>
<dbReference type="GO" id="GO:0008964">
    <property type="term" value="F:phosphoenolpyruvate carboxylase activity"/>
    <property type="evidence" value="ECO:0007669"/>
    <property type="project" value="UniProtKB-UniRule"/>
</dbReference>
<reference evidence="13 14" key="2">
    <citation type="journal article" date="2011" name="J. Bacteriol.">
        <title>Genomes of three methylotrophs from a single niche uncover genetic and metabolic divergence of Methylophilaceae.</title>
        <authorList>
            <person name="Lapidus A."/>
            <person name="Clum A."/>
            <person name="Labutti K."/>
            <person name="Kaluzhnaya M.G."/>
            <person name="Lim S."/>
            <person name="Beck D.A."/>
            <person name="Glavina Del Rio T."/>
            <person name="Nolan M."/>
            <person name="Mavromatis K."/>
            <person name="Huntemann M."/>
            <person name="Lucas S."/>
            <person name="Lidstrom M.E."/>
            <person name="Ivanova N."/>
            <person name="Chistoserdova L."/>
        </authorList>
    </citation>
    <scope>NUCLEOTIDE SEQUENCE [LARGE SCALE GENOMIC DNA]</scope>
    <source>
        <strain evidence="13 14">SIP3-4</strain>
    </source>
</reference>
<proteinExistence type="inferred from homology"/>
<dbReference type="NCBIfam" id="NF000584">
    <property type="entry name" value="PRK00009.1"/>
    <property type="match status" value="1"/>
</dbReference>
<dbReference type="HOGENOM" id="CLU_006557_2_0_4"/>
<evidence type="ECO:0000256" key="6">
    <source>
        <dbReference type="ARBA" id="ARBA00022842"/>
    </source>
</evidence>
<dbReference type="KEGG" id="mei:Msip34_1435"/>
<dbReference type="Pfam" id="PF00311">
    <property type="entry name" value="PEPcase"/>
    <property type="match status" value="1"/>
</dbReference>
<evidence type="ECO:0000256" key="2">
    <source>
        <dbReference type="ARBA" id="ARBA00003670"/>
    </source>
</evidence>
<evidence type="ECO:0000313" key="14">
    <source>
        <dbReference type="Proteomes" id="UP000002743"/>
    </source>
</evidence>
<comment type="catalytic activity">
    <reaction evidence="9 10">
        <text>oxaloacetate + phosphate = phosphoenolpyruvate + hydrogencarbonate</text>
        <dbReference type="Rhea" id="RHEA:28370"/>
        <dbReference type="ChEBI" id="CHEBI:16452"/>
        <dbReference type="ChEBI" id="CHEBI:17544"/>
        <dbReference type="ChEBI" id="CHEBI:43474"/>
        <dbReference type="ChEBI" id="CHEBI:58702"/>
        <dbReference type="EC" id="4.1.1.31"/>
    </reaction>
</comment>
<evidence type="ECO:0000313" key="13">
    <source>
        <dbReference type="EMBL" id="ACT50680.1"/>
    </source>
</evidence>
<evidence type="ECO:0000256" key="10">
    <source>
        <dbReference type="HAMAP-Rule" id="MF_00595"/>
    </source>
</evidence>
<dbReference type="PROSITE" id="PS00781">
    <property type="entry name" value="PEPCASE_1"/>
    <property type="match status" value="1"/>
</dbReference>
<dbReference type="InterPro" id="IPR033129">
    <property type="entry name" value="PEPCASE_His_AS"/>
</dbReference>
<keyword evidence="8 10" id="KW-0120">Carbon dioxide fixation</keyword>
<dbReference type="EMBL" id="CP001674">
    <property type="protein sequence ID" value="ACT50680.1"/>
    <property type="molecule type" value="Genomic_DNA"/>
</dbReference>
<feature type="active site" evidence="10 11">
    <location>
        <position position="171"/>
    </location>
</feature>